<organism evidence="1 2">
    <name type="scientific">Candidatus Ornithobacterium hominis</name>
    <dbReference type="NCBI Taxonomy" id="2497989"/>
    <lineage>
        <taxon>Bacteria</taxon>
        <taxon>Pseudomonadati</taxon>
        <taxon>Bacteroidota</taxon>
        <taxon>Flavobacteriia</taxon>
        <taxon>Flavobacteriales</taxon>
        <taxon>Weeksellaceae</taxon>
        <taxon>Ornithobacterium</taxon>
    </lineage>
</organism>
<reference evidence="1 2" key="1">
    <citation type="submission" date="2018-09" db="EMBL/GenBank/DDBJ databases">
        <authorList>
            <consortium name="Pathogen Informatics"/>
        </authorList>
    </citation>
    <scope>NUCLEOTIDE SEQUENCE [LARGE SCALE GENOMIC DNA]</scope>
    <source>
        <strain evidence="1 2">OH-22767</strain>
    </source>
</reference>
<evidence type="ECO:0000313" key="1">
    <source>
        <dbReference type="EMBL" id="SZD74344.1"/>
    </source>
</evidence>
<name>A0A383U384_9FLAO</name>
<protein>
    <submittedName>
        <fullName evidence="1">Uncharacterized protein</fullName>
    </submittedName>
</protein>
<keyword evidence="2" id="KW-1185">Reference proteome</keyword>
<gene>
    <name evidence="1" type="ORF">SAMEA104719789_01770</name>
</gene>
<accession>A0A383U384</accession>
<dbReference type="AlphaFoldDB" id="A0A383U384"/>
<dbReference type="EMBL" id="UNSC01000012">
    <property type="protein sequence ID" value="SZD74344.1"/>
    <property type="molecule type" value="Genomic_DNA"/>
</dbReference>
<evidence type="ECO:0000313" key="2">
    <source>
        <dbReference type="Proteomes" id="UP000262142"/>
    </source>
</evidence>
<dbReference type="Proteomes" id="UP000262142">
    <property type="component" value="Unassembled WGS sequence"/>
</dbReference>
<proteinExistence type="predicted"/>
<dbReference type="RefSeq" id="WP_165846460.1">
    <property type="nucleotide sequence ID" value="NZ_UNSC01000012.1"/>
</dbReference>
<sequence length="55" mass="6343">MTAKQGIDIVESIKLQMNDSERAKFEKLMSANTKNLNIKIERCLAKLSLKKNYNK</sequence>